<proteinExistence type="predicted"/>
<accession>A0AAE8FQP5</accession>
<sequence>MLKKLKEIRANKGYTQNDMAKILGYKHKSGYNNKLELGDRKITLDQAKIISDLFNLSIEVIFFD</sequence>
<protein>
    <submittedName>
        <fullName evidence="1">XRE family transcriptional regulator</fullName>
    </submittedName>
</protein>
<evidence type="ECO:0000313" key="1">
    <source>
        <dbReference type="EMBL" id="RQN21313.1"/>
    </source>
</evidence>
<comment type="caution">
    <text evidence="1">The sequence shown here is derived from an EMBL/GenBank/DDBJ whole genome shotgun (WGS) entry which is preliminary data.</text>
</comment>
<dbReference type="SMART" id="SM00530">
    <property type="entry name" value="HTH_XRE"/>
    <property type="match status" value="1"/>
</dbReference>
<dbReference type="Proteomes" id="UP000273641">
    <property type="component" value="Unassembled WGS sequence"/>
</dbReference>
<gene>
    <name evidence="1" type="ORF">EHZ11_16165</name>
</gene>
<reference evidence="1 2" key="1">
    <citation type="submission" date="2018-11" db="EMBL/GenBank/DDBJ databases">
        <title>Draft genome sequences of potential pathogenic Clostridium perfringens from environmental surface water in the North West Province, South Africa.</title>
        <authorList>
            <person name="Fourie J.C.J."/>
            <person name="Sanko T.J."/>
            <person name="Bezuidenhout C."/>
            <person name="Mienie C."/>
            <person name="Adeleke R."/>
        </authorList>
    </citation>
    <scope>NUCLEOTIDE SEQUENCE [LARGE SCALE GENOMIC DNA]</scope>
    <source>
        <strain evidence="1 2">SC4-C13</strain>
    </source>
</reference>
<evidence type="ECO:0000313" key="2">
    <source>
        <dbReference type="Proteomes" id="UP000273641"/>
    </source>
</evidence>
<dbReference type="InterPro" id="IPR001387">
    <property type="entry name" value="Cro/C1-type_HTH"/>
</dbReference>
<dbReference type="Gene3D" id="1.10.260.40">
    <property type="entry name" value="lambda repressor-like DNA-binding domains"/>
    <property type="match status" value="1"/>
</dbReference>
<organism evidence="1 2">
    <name type="scientific">Clostridium perfringens</name>
    <dbReference type="NCBI Taxonomy" id="1502"/>
    <lineage>
        <taxon>Bacteria</taxon>
        <taxon>Bacillati</taxon>
        <taxon>Bacillota</taxon>
        <taxon>Clostridia</taxon>
        <taxon>Eubacteriales</taxon>
        <taxon>Clostridiaceae</taxon>
        <taxon>Clostridium</taxon>
    </lineage>
</organism>
<dbReference type="AlphaFoldDB" id="A0AAE8FQP5"/>
<dbReference type="PROSITE" id="PS50943">
    <property type="entry name" value="HTH_CROC1"/>
    <property type="match status" value="1"/>
</dbReference>
<dbReference type="Pfam" id="PF01381">
    <property type="entry name" value="HTH_3"/>
    <property type="match status" value="1"/>
</dbReference>
<dbReference type="InterPro" id="IPR010982">
    <property type="entry name" value="Lambda_DNA-bd_dom_sf"/>
</dbReference>
<dbReference type="EMBL" id="RQNR01000084">
    <property type="protein sequence ID" value="RQN21313.1"/>
    <property type="molecule type" value="Genomic_DNA"/>
</dbReference>
<dbReference type="CDD" id="cd00093">
    <property type="entry name" value="HTH_XRE"/>
    <property type="match status" value="1"/>
</dbReference>
<dbReference type="GO" id="GO:0003677">
    <property type="term" value="F:DNA binding"/>
    <property type="evidence" value="ECO:0007669"/>
    <property type="project" value="InterPro"/>
</dbReference>
<name>A0AAE8FQP5_CLOPF</name>
<dbReference type="SUPFAM" id="SSF47413">
    <property type="entry name" value="lambda repressor-like DNA-binding domains"/>
    <property type="match status" value="1"/>
</dbReference>